<dbReference type="NCBIfam" id="TIGR01549">
    <property type="entry name" value="HAD-SF-IA-v1"/>
    <property type="match status" value="1"/>
</dbReference>
<keyword evidence="6 10" id="KW-0479">Metal-binding</keyword>
<proteinExistence type="inferred from homology"/>
<dbReference type="SFLD" id="SFLDG01129">
    <property type="entry name" value="C1.5:_HAD__Beta-PGM__Phosphata"/>
    <property type="match status" value="1"/>
</dbReference>
<dbReference type="Gene3D" id="1.10.150.240">
    <property type="entry name" value="Putative phosphatase, domain 2"/>
    <property type="match status" value="1"/>
</dbReference>
<dbReference type="GO" id="GO:0046295">
    <property type="term" value="P:glycolate biosynthetic process"/>
    <property type="evidence" value="ECO:0007669"/>
    <property type="project" value="UniProtKB-UniRule"/>
</dbReference>
<evidence type="ECO:0000256" key="2">
    <source>
        <dbReference type="ARBA" id="ARBA00001946"/>
    </source>
</evidence>
<feature type="binding site" evidence="10">
    <location>
        <position position="12"/>
    </location>
    <ligand>
        <name>Mg(2+)</name>
        <dbReference type="ChEBI" id="CHEBI:18420"/>
    </ligand>
</feature>
<dbReference type="HAMAP" id="MF_00495">
    <property type="entry name" value="GPH_hydrolase_bact"/>
    <property type="match status" value="1"/>
</dbReference>
<evidence type="ECO:0000256" key="9">
    <source>
        <dbReference type="ARBA" id="ARBA00023277"/>
    </source>
</evidence>
<dbReference type="Pfam" id="PF13419">
    <property type="entry name" value="HAD_2"/>
    <property type="match status" value="1"/>
</dbReference>
<organism evidence="11 12">
    <name type="scientific">Aurantiacibacter atlanticus</name>
    <dbReference type="NCBI Taxonomy" id="1648404"/>
    <lineage>
        <taxon>Bacteria</taxon>
        <taxon>Pseudomonadati</taxon>
        <taxon>Pseudomonadota</taxon>
        <taxon>Alphaproteobacteria</taxon>
        <taxon>Sphingomonadales</taxon>
        <taxon>Erythrobacteraceae</taxon>
        <taxon>Aurantiacibacter</taxon>
    </lineage>
</organism>
<sequence>MADFPFDIVLFDLDGTLVDSARDLAPAVNHALTIAGRRAVPESMTRTFIGGGAKLMLQRALEATGGMVEDAEFASLTESLLDHYVEHIADNTVPYPGCVAALGQLRRQGCTLAVCTNKAEDAARRLLARLEMADHFTALYGGDTLGRERSKPQPDMLHAAISDCGDGRAVMIGDSTFDVGAARNAGIPVVTCRFGYHDVPVAELDGDIMIDHYDELAQALQTLDQAGI</sequence>
<evidence type="ECO:0000256" key="4">
    <source>
        <dbReference type="ARBA" id="ARBA00006171"/>
    </source>
</evidence>
<dbReference type="PATRIC" id="fig|1648404.4.peg.2368"/>
<dbReference type="InterPro" id="IPR041492">
    <property type="entry name" value="HAD_2"/>
</dbReference>
<evidence type="ECO:0000256" key="3">
    <source>
        <dbReference type="ARBA" id="ARBA00004818"/>
    </source>
</evidence>
<evidence type="ECO:0000256" key="7">
    <source>
        <dbReference type="ARBA" id="ARBA00022801"/>
    </source>
</evidence>
<reference evidence="11 12" key="1">
    <citation type="journal article" date="2015" name="Int. J. Syst. Evol. Microbiol.">
        <title>Erythrobacter atlanticus sp. nov., a bacterium from ocean sediment able to degrade polycyclic aromatic hydrocarbons.</title>
        <authorList>
            <person name="Zhuang L."/>
            <person name="Liu Y."/>
            <person name="Wang L."/>
            <person name="Wang W."/>
            <person name="Shao Z."/>
        </authorList>
    </citation>
    <scope>NUCLEOTIDE SEQUENCE [LARGE SCALE GENOMIC DNA]</scope>
    <source>
        <strain evidence="12">s21-N3</strain>
    </source>
</reference>
<dbReference type="STRING" id="1648404.CP97_11380"/>
<evidence type="ECO:0000313" key="11">
    <source>
        <dbReference type="EMBL" id="AKQ42500.1"/>
    </source>
</evidence>
<dbReference type="AlphaFoldDB" id="A0A0H4VDT1"/>
<evidence type="ECO:0000313" key="12">
    <source>
        <dbReference type="Proteomes" id="UP000059113"/>
    </source>
</evidence>
<dbReference type="GO" id="GO:0005975">
    <property type="term" value="P:carbohydrate metabolic process"/>
    <property type="evidence" value="ECO:0007669"/>
    <property type="project" value="InterPro"/>
</dbReference>
<keyword evidence="8 10" id="KW-0460">Magnesium</keyword>
<comment type="pathway">
    <text evidence="3 10">Organic acid metabolism; glycolate biosynthesis; glycolate from 2-phosphoglycolate: step 1/1.</text>
</comment>
<dbReference type="EMBL" id="CP011310">
    <property type="protein sequence ID" value="AKQ42500.1"/>
    <property type="molecule type" value="Genomic_DNA"/>
</dbReference>
<dbReference type="SUPFAM" id="SSF56784">
    <property type="entry name" value="HAD-like"/>
    <property type="match status" value="1"/>
</dbReference>
<keyword evidence="9 10" id="KW-0119">Carbohydrate metabolism</keyword>
<dbReference type="PANTHER" id="PTHR43434">
    <property type="entry name" value="PHOSPHOGLYCOLATE PHOSPHATASE"/>
    <property type="match status" value="1"/>
</dbReference>
<comment type="catalytic activity">
    <reaction evidence="1 10">
        <text>2-phosphoglycolate + H2O = glycolate + phosphate</text>
        <dbReference type="Rhea" id="RHEA:14369"/>
        <dbReference type="ChEBI" id="CHEBI:15377"/>
        <dbReference type="ChEBI" id="CHEBI:29805"/>
        <dbReference type="ChEBI" id="CHEBI:43474"/>
        <dbReference type="ChEBI" id="CHEBI:58033"/>
        <dbReference type="EC" id="3.1.3.18"/>
    </reaction>
</comment>
<keyword evidence="7 10" id="KW-0378">Hydrolase</keyword>
<comment type="function">
    <text evidence="10">Specifically catalyzes the dephosphorylation of 2-phosphoglycolate. Is involved in the dissimilation of the intracellular 2-phosphoglycolate formed during the DNA repair of 3'-phosphoglycolate ends, a major class of DNA lesions induced by oxidative stress.</text>
</comment>
<feature type="active site" description="Nucleophile" evidence="10">
    <location>
        <position position="12"/>
    </location>
</feature>
<evidence type="ECO:0000256" key="8">
    <source>
        <dbReference type="ARBA" id="ARBA00022842"/>
    </source>
</evidence>
<dbReference type="Gene3D" id="3.40.50.1000">
    <property type="entry name" value="HAD superfamily/HAD-like"/>
    <property type="match status" value="1"/>
</dbReference>
<dbReference type="InterPro" id="IPR006439">
    <property type="entry name" value="HAD-SF_hydro_IA"/>
</dbReference>
<evidence type="ECO:0000256" key="5">
    <source>
        <dbReference type="ARBA" id="ARBA00013078"/>
    </source>
</evidence>
<dbReference type="UniPathway" id="UPA00865">
    <property type="reaction ID" value="UER00834"/>
</dbReference>
<dbReference type="InterPro" id="IPR050155">
    <property type="entry name" value="HAD-like_hydrolase_sf"/>
</dbReference>
<comment type="similarity">
    <text evidence="4 10">Belongs to the HAD-like hydrolase superfamily. CbbY/CbbZ/Gph/YieH family.</text>
</comment>
<comment type="cofactor">
    <cofactor evidence="2 10">
        <name>Mg(2+)</name>
        <dbReference type="ChEBI" id="CHEBI:18420"/>
    </cofactor>
</comment>
<dbReference type="GO" id="GO:0046872">
    <property type="term" value="F:metal ion binding"/>
    <property type="evidence" value="ECO:0007669"/>
    <property type="project" value="UniProtKB-KW"/>
</dbReference>
<dbReference type="PANTHER" id="PTHR43434:SF1">
    <property type="entry name" value="PHOSPHOGLYCOLATE PHOSPHATASE"/>
    <property type="match status" value="1"/>
</dbReference>
<evidence type="ECO:0000256" key="10">
    <source>
        <dbReference type="HAMAP-Rule" id="MF_00495"/>
    </source>
</evidence>
<dbReference type="RefSeq" id="WP_048886036.1">
    <property type="nucleotide sequence ID" value="NZ_CP011310.1"/>
</dbReference>
<dbReference type="SFLD" id="SFLDS00003">
    <property type="entry name" value="Haloacid_Dehalogenase"/>
    <property type="match status" value="1"/>
</dbReference>
<evidence type="ECO:0000256" key="6">
    <source>
        <dbReference type="ARBA" id="ARBA00022723"/>
    </source>
</evidence>
<dbReference type="KEGG" id="ery:CP97_11380"/>
<dbReference type="InterPro" id="IPR036412">
    <property type="entry name" value="HAD-like_sf"/>
</dbReference>
<dbReference type="OrthoDB" id="9793014at2"/>
<dbReference type="InterPro" id="IPR037512">
    <property type="entry name" value="PGPase_prok"/>
</dbReference>
<dbReference type="GO" id="GO:0008967">
    <property type="term" value="F:phosphoglycolate phosphatase activity"/>
    <property type="evidence" value="ECO:0007669"/>
    <property type="project" value="UniProtKB-UniRule"/>
</dbReference>
<keyword evidence="12" id="KW-1185">Reference proteome</keyword>
<dbReference type="EC" id="3.1.3.18" evidence="5 10"/>
<dbReference type="GO" id="GO:0005829">
    <property type="term" value="C:cytosol"/>
    <property type="evidence" value="ECO:0007669"/>
    <property type="project" value="TreeGrafter"/>
</dbReference>
<accession>A0A0H4VDT1</accession>
<dbReference type="GO" id="GO:0006281">
    <property type="term" value="P:DNA repair"/>
    <property type="evidence" value="ECO:0007669"/>
    <property type="project" value="TreeGrafter"/>
</dbReference>
<dbReference type="InterPro" id="IPR023198">
    <property type="entry name" value="PGP-like_dom2"/>
</dbReference>
<dbReference type="InterPro" id="IPR023214">
    <property type="entry name" value="HAD_sf"/>
</dbReference>
<name>A0A0H4VDT1_9SPHN</name>
<protein>
    <recommendedName>
        <fullName evidence="5 10">Phosphoglycolate phosphatase</fullName>
        <shortName evidence="10">PGP</shortName>
        <shortName evidence="10">PGPase</shortName>
        <ecNumber evidence="5 10">3.1.3.18</ecNumber>
    </recommendedName>
</protein>
<feature type="binding site" evidence="10">
    <location>
        <position position="174"/>
    </location>
    <ligand>
        <name>Mg(2+)</name>
        <dbReference type="ChEBI" id="CHEBI:18420"/>
    </ligand>
</feature>
<evidence type="ECO:0000256" key="1">
    <source>
        <dbReference type="ARBA" id="ARBA00000830"/>
    </source>
</evidence>
<dbReference type="Proteomes" id="UP000059113">
    <property type="component" value="Chromosome"/>
</dbReference>
<feature type="binding site" evidence="10">
    <location>
        <position position="14"/>
    </location>
    <ligand>
        <name>Mg(2+)</name>
        <dbReference type="ChEBI" id="CHEBI:18420"/>
    </ligand>
</feature>
<reference evidence="12" key="2">
    <citation type="submission" date="2015-04" db="EMBL/GenBank/DDBJ databases">
        <title>The complete genome sequence of Erythrobacter sp. s21-N3.</title>
        <authorList>
            <person name="Zhuang L."/>
            <person name="Liu Y."/>
            <person name="Shao Z."/>
        </authorList>
    </citation>
    <scope>NUCLEOTIDE SEQUENCE [LARGE SCALE GENOMIC DNA]</scope>
    <source>
        <strain evidence="12">s21-N3</strain>
    </source>
</reference>
<dbReference type="SFLD" id="SFLDG01135">
    <property type="entry name" value="C1.5.6:_HAD__Beta-PGM__Phospha"/>
    <property type="match status" value="1"/>
</dbReference>
<gene>
    <name evidence="11" type="ORF">CP97_11380</name>
</gene>